<comment type="caution">
    <text evidence="3">The sequence shown here is derived from an EMBL/GenBank/DDBJ whole genome shotgun (WGS) entry which is preliminary data.</text>
</comment>
<dbReference type="OrthoDB" id="4781at2759"/>
<proteinExistence type="predicted"/>
<name>A0A2C5Z233_9HYPO</name>
<dbReference type="GO" id="GO:0005975">
    <property type="term" value="P:carbohydrate metabolic process"/>
    <property type="evidence" value="ECO:0007669"/>
    <property type="project" value="InterPro"/>
</dbReference>
<feature type="region of interest" description="Disordered" evidence="1">
    <location>
        <begin position="222"/>
        <end position="331"/>
    </location>
</feature>
<evidence type="ECO:0000313" key="4">
    <source>
        <dbReference type="Proteomes" id="UP000226431"/>
    </source>
</evidence>
<dbReference type="SUPFAM" id="SSF49899">
    <property type="entry name" value="Concanavalin A-like lectins/glucanases"/>
    <property type="match status" value="1"/>
</dbReference>
<gene>
    <name evidence="3" type="ORF">CDD80_3625</name>
</gene>
<dbReference type="Proteomes" id="UP000226431">
    <property type="component" value="Unassembled WGS sequence"/>
</dbReference>
<dbReference type="InterPro" id="IPR050546">
    <property type="entry name" value="Glycosyl_Hydrlase_16"/>
</dbReference>
<dbReference type="EMBL" id="NJES01000322">
    <property type="protein sequence ID" value="PHH73722.1"/>
    <property type="molecule type" value="Genomic_DNA"/>
</dbReference>
<feature type="compositionally biased region" description="Basic and acidic residues" evidence="1">
    <location>
        <begin position="222"/>
        <end position="241"/>
    </location>
</feature>
<dbReference type="GO" id="GO:0009277">
    <property type="term" value="C:fungal-type cell wall"/>
    <property type="evidence" value="ECO:0007669"/>
    <property type="project" value="TreeGrafter"/>
</dbReference>
<protein>
    <recommendedName>
        <fullName evidence="2">GH16 domain-containing protein</fullName>
    </recommendedName>
</protein>
<feature type="compositionally biased region" description="Low complexity" evidence="1">
    <location>
        <begin position="307"/>
        <end position="320"/>
    </location>
</feature>
<feature type="domain" description="GH16" evidence="2">
    <location>
        <begin position="1"/>
        <end position="190"/>
    </location>
</feature>
<dbReference type="Pfam" id="PF00722">
    <property type="entry name" value="Glyco_hydro_16"/>
    <property type="match status" value="1"/>
</dbReference>
<sequence>MDLKAAPLTHDAKGAKFSITGDGQSPTIHSNKYLFFGEVEVVCRAAPGKGIVTSVVLQSDDLDEIDWEWIGVEPNQVQTNYFSKGDTKTYDRGGKHTVSAATTTYHTYTIRWTSQALTWSIDGTAVRTLSYADAHGGKSYPQTPMQLKLGTWTAGGSKSSQGTADWAGGRTDFKQAPFDAYYKSIKITDFAGGDKPASGGVKQYVYSDTDKSGSWQSIRVDMGESKADSKHAENGVGDGKDNGSSSRVESKDVVDQNMTRSPANGTSSSSSSSSTMSAPTSLSTSTRPSNDSITDGPPAKGADRTISGNASGTGSASGNNKDSSVPSSAAAPGLVACGPLVLALAAAQFLL</sequence>
<dbReference type="Gene3D" id="2.60.120.200">
    <property type="match status" value="1"/>
</dbReference>
<keyword evidence="4" id="KW-1185">Reference proteome</keyword>
<evidence type="ECO:0000259" key="2">
    <source>
        <dbReference type="PROSITE" id="PS51762"/>
    </source>
</evidence>
<organism evidence="3 4">
    <name type="scientific">Ophiocordyceps camponoti-rufipedis</name>
    <dbReference type="NCBI Taxonomy" id="2004952"/>
    <lineage>
        <taxon>Eukaryota</taxon>
        <taxon>Fungi</taxon>
        <taxon>Dikarya</taxon>
        <taxon>Ascomycota</taxon>
        <taxon>Pezizomycotina</taxon>
        <taxon>Sordariomycetes</taxon>
        <taxon>Hypocreomycetidae</taxon>
        <taxon>Hypocreales</taxon>
        <taxon>Ophiocordycipitaceae</taxon>
        <taxon>Ophiocordyceps</taxon>
    </lineage>
</organism>
<dbReference type="GO" id="GO:0016757">
    <property type="term" value="F:glycosyltransferase activity"/>
    <property type="evidence" value="ECO:0007669"/>
    <property type="project" value="TreeGrafter"/>
</dbReference>
<dbReference type="AlphaFoldDB" id="A0A2C5Z233"/>
<accession>A0A2C5Z233</accession>
<dbReference type="GO" id="GO:0031505">
    <property type="term" value="P:fungal-type cell wall organization"/>
    <property type="evidence" value="ECO:0007669"/>
    <property type="project" value="TreeGrafter"/>
</dbReference>
<dbReference type="PANTHER" id="PTHR10963">
    <property type="entry name" value="GLYCOSYL HYDROLASE-RELATED"/>
    <property type="match status" value="1"/>
</dbReference>
<feature type="compositionally biased region" description="Low complexity" evidence="1">
    <location>
        <begin position="266"/>
        <end position="286"/>
    </location>
</feature>
<reference evidence="3 4" key="1">
    <citation type="submission" date="2017-06" db="EMBL/GenBank/DDBJ databases">
        <title>Ant-infecting Ophiocordyceps genomes reveal a high diversity of potential behavioral manipulation genes and a possible major role for enterotoxins.</title>
        <authorList>
            <person name="De Bekker C."/>
            <person name="Evans H.C."/>
            <person name="Brachmann A."/>
            <person name="Hughes D.P."/>
        </authorList>
    </citation>
    <scope>NUCLEOTIDE SEQUENCE [LARGE SCALE GENOMIC DNA]</scope>
    <source>
        <strain evidence="3 4">Map16</strain>
    </source>
</reference>
<evidence type="ECO:0000313" key="3">
    <source>
        <dbReference type="EMBL" id="PHH73722.1"/>
    </source>
</evidence>
<dbReference type="InterPro" id="IPR013320">
    <property type="entry name" value="ConA-like_dom_sf"/>
</dbReference>
<dbReference type="InterPro" id="IPR000757">
    <property type="entry name" value="Beta-glucanase-like"/>
</dbReference>
<dbReference type="STRING" id="2004952.A0A2C5Z233"/>
<dbReference type="PROSITE" id="PS51762">
    <property type="entry name" value="GH16_2"/>
    <property type="match status" value="1"/>
</dbReference>
<dbReference type="GO" id="GO:0004553">
    <property type="term" value="F:hydrolase activity, hydrolyzing O-glycosyl compounds"/>
    <property type="evidence" value="ECO:0007669"/>
    <property type="project" value="InterPro"/>
</dbReference>
<feature type="compositionally biased region" description="Polar residues" evidence="1">
    <location>
        <begin position="256"/>
        <end position="265"/>
    </location>
</feature>
<dbReference type="PANTHER" id="PTHR10963:SF68">
    <property type="entry name" value="GLYCOSIDASE CRH1-RELATED"/>
    <property type="match status" value="1"/>
</dbReference>
<evidence type="ECO:0000256" key="1">
    <source>
        <dbReference type="SAM" id="MobiDB-lite"/>
    </source>
</evidence>